<dbReference type="AlphaFoldDB" id="A0AAN9Y5W8"/>
<gene>
    <name evidence="1" type="ORF">V9T40_014878</name>
</gene>
<accession>A0AAN9Y5W8</accession>
<keyword evidence="2" id="KW-1185">Reference proteome</keyword>
<proteinExistence type="predicted"/>
<comment type="caution">
    <text evidence="1">The sequence shown here is derived from an EMBL/GenBank/DDBJ whole genome shotgun (WGS) entry which is preliminary data.</text>
</comment>
<dbReference type="EMBL" id="JBBCAQ010000016">
    <property type="protein sequence ID" value="KAK7597922.1"/>
    <property type="molecule type" value="Genomic_DNA"/>
</dbReference>
<name>A0AAN9Y5W8_9HEMI</name>
<protein>
    <submittedName>
        <fullName evidence="1">Uncharacterized protein</fullName>
    </submittedName>
</protein>
<organism evidence="1 2">
    <name type="scientific">Parthenolecanium corni</name>
    <dbReference type="NCBI Taxonomy" id="536013"/>
    <lineage>
        <taxon>Eukaryota</taxon>
        <taxon>Metazoa</taxon>
        <taxon>Ecdysozoa</taxon>
        <taxon>Arthropoda</taxon>
        <taxon>Hexapoda</taxon>
        <taxon>Insecta</taxon>
        <taxon>Pterygota</taxon>
        <taxon>Neoptera</taxon>
        <taxon>Paraneoptera</taxon>
        <taxon>Hemiptera</taxon>
        <taxon>Sternorrhyncha</taxon>
        <taxon>Coccoidea</taxon>
        <taxon>Coccidae</taxon>
        <taxon>Parthenolecanium</taxon>
    </lineage>
</organism>
<reference evidence="1 2" key="1">
    <citation type="submission" date="2024-03" db="EMBL/GenBank/DDBJ databases">
        <title>Adaptation during the transition from Ophiocordyceps entomopathogen to insect associate is accompanied by gene loss and intensified selection.</title>
        <authorList>
            <person name="Ward C.M."/>
            <person name="Onetto C.A."/>
            <person name="Borneman A.R."/>
        </authorList>
    </citation>
    <scope>NUCLEOTIDE SEQUENCE [LARGE SCALE GENOMIC DNA]</scope>
    <source>
        <strain evidence="1">AWRI1</strain>
        <tissue evidence="1">Single Adult Female</tissue>
    </source>
</reference>
<evidence type="ECO:0000313" key="2">
    <source>
        <dbReference type="Proteomes" id="UP001367676"/>
    </source>
</evidence>
<evidence type="ECO:0000313" key="1">
    <source>
        <dbReference type="EMBL" id="KAK7597922.1"/>
    </source>
</evidence>
<sequence>MKAILNLTFVSPADLMLYQPQIARIQTLETNELIKSNEWLNVVNRRKQHVLQESRRIFTNESSSSATSTGFECKFSYTLDSLKILSTMVAKELSNVQRANNTIDYGLLTALQQQLNSTARMSTQILFKLSKPR</sequence>
<dbReference type="Proteomes" id="UP001367676">
    <property type="component" value="Unassembled WGS sequence"/>
</dbReference>